<dbReference type="InterPro" id="IPR017853">
    <property type="entry name" value="GH"/>
</dbReference>
<dbReference type="Proteomes" id="UP000503399">
    <property type="component" value="Chromosome"/>
</dbReference>
<evidence type="ECO:0000313" key="4">
    <source>
        <dbReference type="Proteomes" id="UP000503399"/>
    </source>
</evidence>
<dbReference type="InterPro" id="IPR001223">
    <property type="entry name" value="Glyco_hydro18_cat"/>
</dbReference>
<sequence>MHRHDWGRRYPTLGAGLVTLAAVLTLMGLLATRPPHQHRIAAYRSRAASRLSRRFQVIGFLVPDQPGALASFQAHAGQLNVVSPLWYQVAPDGSVRVSGFDPAVLATARAHGVAVVPLVTNLGDGMLHSFTTRWRAANTLAALAAREGYAGFNLDFELLPASDRSQLSRFVADVNYALKAQGRMLMVSVFPLQGVPFAISAPDDYAALARSARYLVMMAYDHHYSGGPPGPVAPYSWVASNVATALKVIPADHLILGVGLYGYDWVDNGKAGPAATLSDHGARALAAAHGVRPVVVDGDQETFRYSAGGVPHVVFFMGNRSAAARLALARRTRLAGIALWELGDEEMGFWHMLARNGG</sequence>
<dbReference type="InterPro" id="IPR029070">
    <property type="entry name" value="Chitinase_insertion_sf"/>
</dbReference>
<dbReference type="GO" id="GO:0016787">
    <property type="term" value="F:hydrolase activity"/>
    <property type="evidence" value="ECO:0007669"/>
    <property type="project" value="UniProtKB-KW"/>
</dbReference>
<dbReference type="GO" id="GO:0008061">
    <property type="term" value="F:chitin binding"/>
    <property type="evidence" value="ECO:0007669"/>
    <property type="project" value="InterPro"/>
</dbReference>
<dbReference type="PANTHER" id="PTHR46066:SF2">
    <property type="entry name" value="CHITINASE DOMAIN-CONTAINING PROTEIN 1"/>
    <property type="match status" value="1"/>
</dbReference>
<organism evidence="3 4">
    <name type="scientific">Candidatus Hydrogenisulfobacillus filiaventi</name>
    <dbReference type="NCBI Taxonomy" id="2707344"/>
    <lineage>
        <taxon>Bacteria</taxon>
        <taxon>Bacillati</taxon>
        <taxon>Bacillota</taxon>
        <taxon>Clostridia</taxon>
        <taxon>Eubacteriales</taxon>
        <taxon>Clostridiales Family XVII. Incertae Sedis</taxon>
        <taxon>Candidatus Hydrogenisulfobacillus</taxon>
    </lineage>
</organism>
<keyword evidence="1" id="KW-1133">Transmembrane helix</keyword>
<keyword evidence="3" id="KW-0378">Hydrolase</keyword>
<gene>
    <name evidence="3" type="ORF">R50_1361</name>
</gene>
<dbReference type="InterPro" id="IPR011583">
    <property type="entry name" value="Chitinase_II/V-like_cat"/>
</dbReference>
<evidence type="ECO:0000313" key="3">
    <source>
        <dbReference type="EMBL" id="CAB1128867.1"/>
    </source>
</evidence>
<dbReference type="Pfam" id="PF00704">
    <property type="entry name" value="Glyco_hydro_18"/>
    <property type="match status" value="1"/>
</dbReference>
<protein>
    <submittedName>
        <fullName evidence="3">Glycoside hydrolase</fullName>
    </submittedName>
</protein>
<dbReference type="SUPFAM" id="SSF51445">
    <property type="entry name" value="(Trans)glycosidases"/>
    <property type="match status" value="1"/>
</dbReference>
<feature type="domain" description="GH18" evidence="2">
    <location>
        <begin position="55"/>
        <end position="358"/>
    </location>
</feature>
<proteinExistence type="predicted"/>
<evidence type="ECO:0000256" key="1">
    <source>
        <dbReference type="SAM" id="Phobius"/>
    </source>
</evidence>
<name>A0A6F8ZGN5_9FIRM</name>
<dbReference type="AlphaFoldDB" id="A0A6F8ZGN5"/>
<keyword evidence="1" id="KW-0812">Transmembrane</keyword>
<dbReference type="Gene3D" id="3.10.50.10">
    <property type="match status" value="1"/>
</dbReference>
<dbReference type="KEGG" id="hfv:R50_1361"/>
<reference evidence="3 4" key="1">
    <citation type="submission" date="2020-02" db="EMBL/GenBank/DDBJ databases">
        <authorList>
            <person name="Hogendoorn C."/>
        </authorList>
    </citation>
    <scope>NUCLEOTIDE SEQUENCE [LARGE SCALE GENOMIC DNA]</scope>
    <source>
        <strain evidence="3">R501</strain>
    </source>
</reference>
<evidence type="ECO:0000259" key="2">
    <source>
        <dbReference type="PROSITE" id="PS51910"/>
    </source>
</evidence>
<dbReference type="SMART" id="SM00636">
    <property type="entry name" value="Glyco_18"/>
    <property type="match status" value="1"/>
</dbReference>
<accession>A0A6F8ZGN5</accession>
<dbReference type="PROSITE" id="PS51910">
    <property type="entry name" value="GH18_2"/>
    <property type="match status" value="1"/>
</dbReference>
<feature type="transmembrane region" description="Helical" evidence="1">
    <location>
        <begin position="12"/>
        <end position="31"/>
    </location>
</feature>
<dbReference type="EMBL" id="LR778114">
    <property type="protein sequence ID" value="CAB1128867.1"/>
    <property type="molecule type" value="Genomic_DNA"/>
</dbReference>
<keyword evidence="1" id="KW-0472">Membrane</keyword>
<keyword evidence="4" id="KW-1185">Reference proteome</keyword>
<dbReference type="PANTHER" id="PTHR46066">
    <property type="entry name" value="CHITINASE DOMAIN-CONTAINING PROTEIN 1 FAMILY MEMBER"/>
    <property type="match status" value="1"/>
</dbReference>
<dbReference type="Gene3D" id="3.20.20.80">
    <property type="entry name" value="Glycosidases"/>
    <property type="match status" value="1"/>
</dbReference>
<dbReference type="GO" id="GO:0005975">
    <property type="term" value="P:carbohydrate metabolic process"/>
    <property type="evidence" value="ECO:0007669"/>
    <property type="project" value="InterPro"/>
</dbReference>